<evidence type="ECO:0000313" key="3">
    <source>
        <dbReference type="Proteomes" id="UP000324748"/>
    </source>
</evidence>
<protein>
    <submittedName>
        <fullName evidence="1">Uncharacterized protein</fullName>
    </submittedName>
</protein>
<dbReference type="AlphaFoldDB" id="A0A5B0M9C7"/>
<reference evidence="3 4" key="1">
    <citation type="submission" date="2019-05" db="EMBL/GenBank/DDBJ databases">
        <title>Emergence of the Ug99 lineage of the wheat stem rust pathogen through somatic hybridization.</title>
        <authorList>
            <person name="Li F."/>
            <person name="Upadhyaya N.M."/>
            <person name="Sperschneider J."/>
            <person name="Matny O."/>
            <person name="Nguyen-Phuc H."/>
            <person name="Mago R."/>
            <person name="Raley C."/>
            <person name="Miller M.E."/>
            <person name="Silverstein K.A.T."/>
            <person name="Henningsen E."/>
            <person name="Hirsch C.D."/>
            <person name="Visser B."/>
            <person name="Pretorius Z.A."/>
            <person name="Steffenson B.J."/>
            <person name="Schwessinger B."/>
            <person name="Dodds P.N."/>
            <person name="Figueroa M."/>
        </authorList>
    </citation>
    <scope>NUCLEOTIDE SEQUENCE [LARGE SCALE GENOMIC DNA]</scope>
    <source>
        <strain evidence="2">21-0</strain>
        <strain evidence="1 4">Ug99</strain>
    </source>
</reference>
<dbReference type="Proteomes" id="UP000325313">
    <property type="component" value="Unassembled WGS sequence"/>
</dbReference>
<sequence length="77" mass="8782">MKTDGSRTIPQAYFLMIESHSSPTIELEFAIRISFLIRMEVGAQKDFESFLDSLAIDRSARESPGFNLKEKSRQAKI</sequence>
<evidence type="ECO:0000313" key="1">
    <source>
        <dbReference type="EMBL" id="KAA1072600.1"/>
    </source>
</evidence>
<gene>
    <name evidence="2" type="ORF">PGT21_006082</name>
    <name evidence="1" type="ORF">PGTUg99_022651</name>
</gene>
<keyword evidence="3" id="KW-1185">Reference proteome</keyword>
<comment type="caution">
    <text evidence="1">The sequence shown here is derived from an EMBL/GenBank/DDBJ whole genome shotgun (WGS) entry which is preliminary data.</text>
</comment>
<name>A0A5B0M9C7_PUCGR</name>
<dbReference type="Proteomes" id="UP000324748">
    <property type="component" value="Unassembled WGS sequence"/>
</dbReference>
<organism evidence="1 4">
    <name type="scientific">Puccinia graminis f. sp. tritici</name>
    <dbReference type="NCBI Taxonomy" id="56615"/>
    <lineage>
        <taxon>Eukaryota</taxon>
        <taxon>Fungi</taxon>
        <taxon>Dikarya</taxon>
        <taxon>Basidiomycota</taxon>
        <taxon>Pucciniomycotina</taxon>
        <taxon>Pucciniomycetes</taxon>
        <taxon>Pucciniales</taxon>
        <taxon>Pucciniaceae</taxon>
        <taxon>Puccinia</taxon>
    </lineage>
</organism>
<accession>A0A5B0M9C7</accession>
<evidence type="ECO:0000313" key="4">
    <source>
        <dbReference type="Proteomes" id="UP000325313"/>
    </source>
</evidence>
<dbReference type="EMBL" id="VSWC01000157">
    <property type="protein sequence ID" value="KAA1074461.1"/>
    <property type="molecule type" value="Genomic_DNA"/>
</dbReference>
<proteinExistence type="predicted"/>
<evidence type="ECO:0000313" key="2">
    <source>
        <dbReference type="EMBL" id="KAA1074461.1"/>
    </source>
</evidence>
<dbReference type="EMBL" id="VDEP01000478">
    <property type="protein sequence ID" value="KAA1072600.1"/>
    <property type="molecule type" value="Genomic_DNA"/>
</dbReference>